<dbReference type="Pfam" id="PF00076">
    <property type="entry name" value="RRM_1"/>
    <property type="match status" value="1"/>
</dbReference>
<accession>A0A6G1I0H7</accession>
<dbReference type="InterPro" id="IPR035979">
    <property type="entry name" value="RBD_domain_sf"/>
</dbReference>
<dbReference type="CDD" id="cd00590">
    <property type="entry name" value="RRM_SF"/>
    <property type="match status" value="1"/>
</dbReference>
<dbReference type="AlphaFoldDB" id="A0A6G1I0H7"/>
<dbReference type="PANTHER" id="PTHR13112">
    <property type="entry name" value="UPF3 REGULATOR OF NONSENSE TRANSCRIPTS-LIKE PROTEIN"/>
    <property type="match status" value="1"/>
</dbReference>
<evidence type="ECO:0000313" key="8">
    <source>
        <dbReference type="EMBL" id="KAF2401485.1"/>
    </source>
</evidence>
<feature type="compositionally biased region" description="Low complexity" evidence="6">
    <location>
        <begin position="610"/>
        <end position="628"/>
    </location>
</feature>
<feature type="compositionally biased region" description="Basic and acidic residues" evidence="6">
    <location>
        <begin position="221"/>
        <end position="257"/>
    </location>
</feature>
<evidence type="ECO:0000256" key="1">
    <source>
        <dbReference type="ARBA" id="ARBA00004123"/>
    </source>
</evidence>
<evidence type="ECO:0000256" key="3">
    <source>
        <dbReference type="ARBA" id="ARBA00023161"/>
    </source>
</evidence>
<evidence type="ECO:0000313" key="9">
    <source>
        <dbReference type="Proteomes" id="UP000799640"/>
    </source>
</evidence>
<keyword evidence="9" id="KW-1185">Reference proteome</keyword>
<comment type="subcellular location">
    <subcellularLocation>
        <location evidence="1">Nucleus</location>
    </subcellularLocation>
</comment>
<feature type="compositionally biased region" description="Low complexity" evidence="6">
    <location>
        <begin position="337"/>
        <end position="353"/>
    </location>
</feature>
<dbReference type="EMBL" id="ML996693">
    <property type="protein sequence ID" value="KAF2401485.1"/>
    <property type="molecule type" value="Genomic_DNA"/>
</dbReference>
<organism evidence="8 9">
    <name type="scientific">Trichodelitschia bisporula</name>
    <dbReference type="NCBI Taxonomy" id="703511"/>
    <lineage>
        <taxon>Eukaryota</taxon>
        <taxon>Fungi</taxon>
        <taxon>Dikarya</taxon>
        <taxon>Ascomycota</taxon>
        <taxon>Pezizomycotina</taxon>
        <taxon>Dothideomycetes</taxon>
        <taxon>Dothideomycetes incertae sedis</taxon>
        <taxon>Phaeotrichales</taxon>
        <taxon>Phaeotrichaceae</taxon>
        <taxon>Trichodelitschia</taxon>
    </lineage>
</organism>
<feature type="compositionally biased region" description="Low complexity" evidence="6">
    <location>
        <begin position="561"/>
        <end position="586"/>
    </location>
</feature>
<dbReference type="InterPro" id="IPR005120">
    <property type="entry name" value="UPF3_dom"/>
</dbReference>
<protein>
    <recommendedName>
        <fullName evidence="7">RRM domain-containing protein</fullName>
    </recommendedName>
</protein>
<gene>
    <name evidence="8" type="ORF">EJ06DRAFT_521268</name>
</gene>
<dbReference type="PANTHER" id="PTHR13112:SF0">
    <property type="entry name" value="FI21285P1"/>
    <property type="match status" value="1"/>
</dbReference>
<dbReference type="GO" id="GO:0005730">
    <property type="term" value="C:nucleolus"/>
    <property type="evidence" value="ECO:0007669"/>
    <property type="project" value="TreeGrafter"/>
</dbReference>
<dbReference type="FunFam" id="3.30.70.330:FF:000637">
    <property type="entry name" value="Nonsense-mediated mRNA decay protein Upf3, putative"/>
    <property type="match status" value="1"/>
</dbReference>
<name>A0A6G1I0H7_9PEZI</name>
<dbReference type="OrthoDB" id="18087at2759"/>
<feature type="compositionally biased region" description="Basic residues" evidence="6">
    <location>
        <begin position="359"/>
        <end position="370"/>
    </location>
</feature>
<dbReference type="GO" id="GO:0045727">
    <property type="term" value="P:positive regulation of translation"/>
    <property type="evidence" value="ECO:0007669"/>
    <property type="project" value="TreeGrafter"/>
</dbReference>
<dbReference type="GO" id="GO:0000184">
    <property type="term" value="P:nuclear-transcribed mRNA catabolic process, nonsense-mediated decay"/>
    <property type="evidence" value="ECO:0007669"/>
    <property type="project" value="UniProtKB-KW"/>
</dbReference>
<evidence type="ECO:0000256" key="5">
    <source>
        <dbReference type="PROSITE-ProRule" id="PRU00176"/>
    </source>
</evidence>
<keyword evidence="4" id="KW-0539">Nucleus</keyword>
<feature type="region of interest" description="Disordered" evidence="6">
    <location>
        <begin position="169"/>
        <end position="450"/>
    </location>
</feature>
<feature type="compositionally biased region" description="Pro residues" evidence="6">
    <location>
        <begin position="629"/>
        <end position="640"/>
    </location>
</feature>
<evidence type="ECO:0000259" key="7">
    <source>
        <dbReference type="PROSITE" id="PS50102"/>
    </source>
</evidence>
<dbReference type="Gene3D" id="3.30.70.330">
    <property type="match status" value="2"/>
</dbReference>
<reference evidence="8" key="1">
    <citation type="journal article" date="2020" name="Stud. Mycol.">
        <title>101 Dothideomycetes genomes: a test case for predicting lifestyles and emergence of pathogens.</title>
        <authorList>
            <person name="Haridas S."/>
            <person name="Albert R."/>
            <person name="Binder M."/>
            <person name="Bloem J."/>
            <person name="Labutti K."/>
            <person name="Salamov A."/>
            <person name="Andreopoulos B."/>
            <person name="Baker S."/>
            <person name="Barry K."/>
            <person name="Bills G."/>
            <person name="Bluhm B."/>
            <person name="Cannon C."/>
            <person name="Castanera R."/>
            <person name="Culley D."/>
            <person name="Daum C."/>
            <person name="Ezra D."/>
            <person name="Gonzalez J."/>
            <person name="Henrissat B."/>
            <person name="Kuo A."/>
            <person name="Liang C."/>
            <person name="Lipzen A."/>
            <person name="Lutzoni F."/>
            <person name="Magnuson J."/>
            <person name="Mondo S."/>
            <person name="Nolan M."/>
            <person name="Ohm R."/>
            <person name="Pangilinan J."/>
            <person name="Park H.-J."/>
            <person name="Ramirez L."/>
            <person name="Alfaro M."/>
            <person name="Sun H."/>
            <person name="Tritt A."/>
            <person name="Yoshinaga Y."/>
            <person name="Zwiers L.-H."/>
            <person name="Turgeon B."/>
            <person name="Goodwin S."/>
            <person name="Spatafora J."/>
            <person name="Crous P."/>
            <person name="Grigoriev I."/>
        </authorList>
    </citation>
    <scope>NUCLEOTIDE SEQUENCE</scope>
    <source>
        <strain evidence="8">CBS 262.69</strain>
    </source>
</reference>
<dbReference type="InterPro" id="IPR012677">
    <property type="entry name" value="Nucleotide-bd_a/b_plait_sf"/>
</dbReference>
<dbReference type="GO" id="GO:0005737">
    <property type="term" value="C:cytoplasm"/>
    <property type="evidence" value="ECO:0007669"/>
    <property type="project" value="TreeGrafter"/>
</dbReference>
<dbReference type="SUPFAM" id="SSF54928">
    <property type="entry name" value="RNA-binding domain, RBD"/>
    <property type="match status" value="2"/>
</dbReference>
<evidence type="ECO:0000256" key="6">
    <source>
        <dbReference type="SAM" id="MobiDB-lite"/>
    </source>
</evidence>
<sequence length="640" mass="66961">MPGPTPMANGVLAVPAAALQKQAPPNNAPRGPSRKLAAPRLKLLLRRLPPGLTQAELEGILGEEWKVGEGKVDWFEFKPGKVSKDLAKPSRPTRAYFHLTDQAHISELGDTVRQATFHDAKNTIKDPALVGPPSLEFAPYARVPVGKKRNDVRQGTIDQDPEFKDFLESLTNPIPKPPGVDAETTPTKKEEITTTPLIEHLREKKAAKDKPSGVKAGTKHGRLDTKENKLDKTPKGVKVTKDAGTPEKGKRSSKAEKVPVQPVKLLSKESPSPSLSVKAAASPSTPSENRRERGTPMNIAAKIQRDLGIGPAAGRRPRREQNVDPAKPTTAEAFKDSPSAPTSPVVGPVGSPVQAATRPPKRERRDRRGPKPGLNEKTNVDNGESATKPPPKTPTGPAQPTILRKPQQAQSLPPKGPAAQRAPPAPQTPKPAPAKPDAISNMPQGPPIKQAFLKHANPSQGITEALLETALSAFGTIEKVEIDRKKGFAYVDFVDPEGLQRAIAASPVKVAQGAVQVLERRERVSGRLVPQGPVQGQSPAVGQGRGGFRGRGRGGRGGGRVIAVAAGGPGVQQGAVPTAPASAAAPAPAPAPPVTQTQASAPPVPPISVPAPVVSLPVAPAPSSSPALVPAPTPAPAPTT</sequence>
<keyword evidence="3" id="KW-0866">Nonsense-mediated mRNA decay</keyword>
<evidence type="ECO:0000256" key="2">
    <source>
        <dbReference type="ARBA" id="ARBA00005991"/>
    </source>
</evidence>
<dbReference type="Pfam" id="PF03467">
    <property type="entry name" value="Smg4_UPF3"/>
    <property type="match status" value="1"/>
</dbReference>
<evidence type="ECO:0000256" key="4">
    <source>
        <dbReference type="ARBA" id="ARBA00023242"/>
    </source>
</evidence>
<dbReference type="InterPro" id="IPR000504">
    <property type="entry name" value="RRM_dom"/>
</dbReference>
<proteinExistence type="inferred from homology"/>
<feature type="compositionally biased region" description="Basic and acidic residues" evidence="6">
    <location>
        <begin position="199"/>
        <end position="212"/>
    </location>
</feature>
<feature type="compositionally biased region" description="Pro residues" evidence="6">
    <location>
        <begin position="423"/>
        <end position="434"/>
    </location>
</feature>
<dbReference type="SMART" id="SM00360">
    <property type="entry name" value="RRM"/>
    <property type="match status" value="1"/>
</dbReference>
<dbReference type="InterPro" id="IPR039722">
    <property type="entry name" value="Upf3"/>
</dbReference>
<dbReference type="GO" id="GO:0003729">
    <property type="term" value="F:mRNA binding"/>
    <property type="evidence" value="ECO:0007669"/>
    <property type="project" value="TreeGrafter"/>
</dbReference>
<comment type="similarity">
    <text evidence="2">Belongs to the RENT3 family.</text>
</comment>
<feature type="compositionally biased region" description="Low complexity" evidence="6">
    <location>
        <begin position="262"/>
        <end position="278"/>
    </location>
</feature>
<feature type="domain" description="RRM" evidence="7">
    <location>
        <begin position="449"/>
        <end position="546"/>
    </location>
</feature>
<dbReference type="Proteomes" id="UP000799640">
    <property type="component" value="Unassembled WGS sequence"/>
</dbReference>
<feature type="region of interest" description="Disordered" evidence="6">
    <location>
        <begin position="529"/>
        <end position="640"/>
    </location>
</feature>
<keyword evidence="5" id="KW-0694">RNA-binding</keyword>
<dbReference type="PROSITE" id="PS50102">
    <property type="entry name" value="RRM"/>
    <property type="match status" value="1"/>
</dbReference>
<feature type="compositionally biased region" description="Polar residues" evidence="6">
    <location>
        <begin position="376"/>
        <end position="385"/>
    </location>
</feature>